<evidence type="ECO:0000313" key="1">
    <source>
        <dbReference type="EMBL" id="MFC4654066.1"/>
    </source>
</evidence>
<comment type="caution">
    <text evidence="1">The sequence shown here is derived from an EMBL/GenBank/DDBJ whole genome shotgun (WGS) entry which is preliminary data.</text>
</comment>
<name>A0ABV9JHX8_9GAMM</name>
<dbReference type="CDD" id="cd01127">
    <property type="entry name" value="TrwB_TraG_TraD_VirD4"/>
    <property type="match status" value="1"/>
</dbReference>
<dbReference type="Gene3D" id="3.40.50.300">
    <property type="entry name" value="P-loop containing nucleotide triphosphate hydrolases"/>
    <property type="match status" value="2"/>
</dbReference>
<dbReference type="InterPro" id="IPR051162">
    <property type="entry name" value="T4SS_component"/>
</dbReference>
<dbReference type="InterPro" id="IPR027417">
    <property type="entry name" value="P-loop_NTPase"/>
</dbReference>
<dbReference type="PANTHER" id="PTHR30121">
    <property type="entry name" value="UNCHARACTERIZED PROTEIN YJGR-RELATED"/>
    <property type="match status" value="1"/>
</dbReference>
<proteinExistence type="predicted"/>
<evidence type="ECO:0000313" key="2">
    <source>
        <dbReference type="Proteomes" id="UP001595962"/>
    </source>
</evidence>
<keyword evidence="2" id="KW-1185">Reference proteome</keyword>
<organism evidence="1 2">
    <name type="scientific">Rheinheimera marina</name>
    <dbReference type="NCBI Taxonomy" id="1774958"/>
    <lineage>
        <taxon>Bacteria</taxon>
        <taxon>Pseudomonadati</taxon>
        <taxon>Pseudomonadota</taxon>
        <taxon>Gammaproteobacteria</taxon>
        <taxon>Chromatiales</taxon>
        <taxon>Chromatiaceae</taxon>
        <taxon>Rheinheimera</taxon>
    </lineage>
</organism>
<protein>
    <submittedName>
        <fullName evidence="1">DNA phosphorothioation-dependent restriction protein DptH</fullName>
    </submittedName>
</protein>
<dbReference type="InterPro" id="IPR017646">
    <property type="entry name" value="Dnd_assoc_2"/>
</dbReference>
<dbReference type="Proteomes" id="UP001595962">
    <property type="component" value="Unassembled WGS sequence"/>
</dbReference>
<dbReference type="NCBIfam" id="TIGR03237">
    <property type="entry name" value="dnd_assoc_2"/>
    <property type="match status" value="1"/>
</dbReference>
<sequence>MSKLQYEDFLVARFCNWAAQNLRIGERIHFRSPDDANSLLLYEAFIRQALAEFAVVIEQKTRYLPYLQIGSYQVIPVLHAERGVGFTDSYISTLRDLVSASQGPLKNSILLIIHNSSLDTLNNSSRNLCLAEHDVWNPAVIRDALKDMIDPHAASRTISEALLDHQFNAILADGATMFGFRDLYNAVQDGHIEFKELNLLDDPAIGGWDNAAAIDKRLAENKKLKDQIEHLVEQYPSELHEKLKELDFSEKFIKQHFPDGDLASWRSTLDYGECKTEQQKNRENLLELESESVDFGHKVYPGSKADSGAGARERYFIIEIPDAEPQFKLNLSFINGQIKDDQVKLRPQDKNISVTVNKRSNKRNVIEVSGSFSGSPTFFSLELKRSKPQENYRYRVLLLPANAFYVPGFATNFVLVPAKSKIVLQTDSTAMQLAESGPAVTMTENGQEFDVNTTGAVDYETLVNATDRLNFKIRSAEHVLQFDVEGAVSSDSLSLPLLLDKDLHTRLFNDDFYGVFNPINGKVALDGKELKPRTEHRKFLISEATLLQQQLLSDAVAGRAAIYLNDLAKPYPDLFADYTELFTYLNSRRSLLSLSAWGEVIAAIIKRLVNNYITALQQIQTTRLLSAEEQLLVNLGFANTEDEEYLTPYHPLNLAYFASLTDALQADDTKSYKTLPLPTVRRLNAEGLLPFNWHNYHDFSYSQVVKENPMWLQVVPSRQTQLDYIQRLVRDKTKEFVEAFSTLFASGEKDTLLINSINNGHNKEVLLGLVEFFKKRKPEQTSRIHINLYDEQLQHTYFDQVADAETLDEVKRLCELTADKDDADSAIDMLRRRITYSKFRLPQVGDSFNYAHLSFVRNNTPVMKSPVDIMAEKSGIACHGLLAGETSYSEQHDYFTTAGLEKISLDDAPQLQVMQKYSALCKAAWLGEKYSETSSLALKVSNQLQQLLEAVYEDSIWTTIIDPKVTLKFFKSQKDVVLIHYSDNYTNSANYDAITVTKRRDFYDQILAQGNQGLIDEFNAFNGEWLLKMLTLPDNERREKKSIIAAYKYINCLLFHSDITWVPLSVAEMLRVAGNIGLKMSDADFSRYSQGVRQGAISDDVLFVGFKQQQMYLLPLEVKVGKKQKHDKGVRQAKELKRYLVEQLFGRPDLAGHLYRGLFIRQIFMQIDKYELYRVYAEQYFTPLKAEREWWLQGDYNLADIAGYPQGFVLAFIEGDYCNEQYELDQNILQIKLPSGYQAKFVSTPMQTLLADCNCKALGFIDGNYILQGETTPVAIEWTAEAVEVEEYEDEKSPVTVESDNVIAFPDNHLPEPALSSQVAQTEPNYVPVADKLENCRVLIGHSPKSQEAIYWEYGHKDLANRHLIIFGNSGQGKTYCIQGLLMELAKHSINSMVVDYTNGFLPEHLEAEFIGSVKPRTDLIADKPLKLNPFKKQKNIVAGTELTDKAYDVATRVASVFKSVYSSIGDQQLPTLIRVIEEGLETYGEQYSFEHMLQALEDYDQTGIKVANKLLPLVKANIFAFDNTEGWNDIYQSKDSVCRLIQMARLSRDVWLAAVEFILWDLYSYACLHGDKNSPLPIVLDEVQNLDHRLESPLGKMLTEGRKYGISLILATQTMSNLGKDEQDRLFQASHKLFFAPAMTEVQTYAKLLEQALPGSDKKYWLSELSKLKKGECISVGMHANANGVLVQSARHLKVAQLGARLANNE</sequence>
<dbReference type="SUPFAM" id="SSF52540">
    <property type="entry name" value="P-loop containing nucleoside triphosphate hydrolases"/>
    <property type="match status" value="1"/>
</dbReference>
<dbReference type="RefSeq" id="WP_377331753.1">
    <property type="nucleotide sequence ID" value="NZ_JBHSGB010000003.1"/>
</dbReference>
<accession>A0ABV9JHX8</accession>
<reference evidence="2" key="1">
    <citation type="journal article" date="2019" name="Int. J. Syst. Evol. Microbiol.">
        <title>The Global Catalogue of Microorganisms (GCM) 10K type strain sequencing project: providing services to taxonomists for standard genome sequencing and annotation.</title>
        <authorList>
            <consortium name="The Broad Institute Genomics Platform"/>
            <consortium name="The Broad Institute Genome Sequencing Center for Infectious Disease"/>
            <person name="Wu L."/>
            <person name="Ma J."/>
        </authorList>
    </citation>
    <scope>NUCLEOTIDE SEQUENCE [LARGE SCALE GENOMIC DNA]</scope>
    <source>
        <strain evidence="2">DT28</strain>
    </source>
</reference>
<gene>
    <name evidence="1" type="primary">dptH</name>
    <name evidence="1" type="ORF">ACFO3I_03385</name>
</gene>
<dbReference type="PANTHER" id="PTHR30121:SF6">
    <property type="entry name" value="SLR6007 PROTEIN"/>
    <property type="match status" value="1"/>
</dbReference>
<dbReference type="EMBL" id="JBHSGB010000003">
    <property type="protein sequence ID" value="MFC4654066.1"/>
    <property type="molecule type" value="Genomic_DNA"/>
</dbReference>